<evidence type="ECO:0000256" key="4">
    <source>
        <dbReference type="ARBA" id="ARBA00048391"/>
    </source>
</evidence>
<dbReference type="PROSITE" id="PS00092">
    <property type="entry name" value="N6_MTASE"/>
    <property type="match status" value="1"/>
</dbReference>
<dbReference type="GO" id="GO:0032259">
    <property type="term" value="P:methylation"/>
    <property type="evidence" value="ECO:0007669"/>
    <property type="project" value="UniProtKB-KW"/>
</dbReference>
<sequence length="285" mass="31911">MRLSIEQLIRQSSQQLAESSDTAKLDVELLLARCLNKDRTYLFTWCDKLVNVEEESAFNELFARRLKGEPIAYILGQQEFWDITLNTAAHTLIPRADTETLIDWVLELADDLPTNAKAIDLGTGTGAIALVLASEFPQWQVQAVDLIPQAVELAQQNGKLNNLERVQFYQSSWFDNVVGQFDLIVSNPPYIDPADEHLSQGDVRFEPKSALIADKKGLADLELIAQQGRDYLVDGGWLLMEHGYDQQDAVQQILIELGYQQVSTRIDLGGNPRITAGQFYKGTAS</sequence>
<dbReference type="Gene3D" id="1.10.8.10">
    <property type="entry name" value="DNA helicase RuvA subunit, C-terminal domain"/>
    <property type="match status" value="1"/>
</dbReference>
<dbReference type="Pfam" id="PF05175">
    <property type="entry name" value="MTS"/>
    <property type="match status" value="1"/>
</dbReference>
<dbReference type="InterPro" id="IPR050320">
    <property type="entry name" value="N5-glutamine_MTase"/>
</dbReference>
<dbReference type="AlphaFoldDB" id="A0A1Y5I2A9"/>
<dbReference type="EMBL" id="MABE01000088">
    <property type="protein sequence ID" value="OUS41332.1"/>
    <property type="molecule type" value="Genomic_DNA"/>
</dbReference>
<dbReference type="SUPFAM" id="SSF53335">
    <property type="entry name" value="S-adenosyl-L-methionine-dependent methyltransferases"/>
    <property type="match status" value="1"/>
</dbReference>
<evidence type="ECO:0000313" key="9">
    <source>
        <dbReference type="Proteomes" id="UP000227088"/>
    </source>
</evidence>
<evidence type="ECO:0000256" key="2">
    <source>
        <dbReference type="ARBA" id="ARBA00022679"/>
    </source>
</evidence>
<dbReference type="GO" id="GO:0003676">
    <property type="term" value="F:nucleic acid binding"/>
    <property type="evidence" value="ECO:0007669"/>
    <property type="project" value="InterPro"/>
</dbReference>
<comment type="catalytic activity">
    <reaction evidence="4 5">
        <text>L-glutaminyl-[peptide chain release factor] + S-adenosyl-L-methionine = N(5)-methyl-L-glutaminyl-[peptide chain release factor] + S-adenosyl-L-homocysteine + H(+)</text>
        <dbReference type="Rhea" id="RHEA:42896"/>
        <dbReference type="Rhea" id="RHEA-COMP:10271"/>
        <dbReference type="Rhea" id="RHEA-COMP:10272"/>
        <dbReference type="ChEBI" id="CHEBI:15378"/>
        <dbReference type="ChEBI" id="CHEBI:30011"/>
        <dbReference type="ChEBI" id="CHEBI:57856"/>
        <dbReference type="ChEBI" id="CHEBI:59789"/>
        <dbReference type="ChEBI" id="CHEBI:61891"/>
        <dbReference type="EC" id="2.1.1.297"/>
    </reaction>
</comment>
<protein>
    <recommendedName>
        <fullName evidence="5">Release factor glutamine methyltransferase</fullName>
        <shortName evidence="5">RF MTase</shortName>
        <ecNumber evidence="5">2.1.1.297</ecNumber>
    </recommendedName>
    <alternativeName>
        <fullName evidence="5">N5-glutamine methyltransferase PrmC</fullName>
    </alternativeName>
    <alternativeName>
        <fullName evidence="5">Protein-(glutamine-N5) MTase PrmC</fullName>
    </alternativeName>
    <alternativeName>
        <fullName evidence="5">Protein-glutamine N-methyltransferase PrmC</fullName>
    </alternativeName>
</protein>
<evidence type="ECO:0000313" key="8">
    <source>
        <dbReference type="EMBL" id="OUS41332.1"/>
    </source>
</evidence>
<evidence type="ECO:0000259" key="6">
    <source>
        <dbReference type="Pfam" id="PF05175"/>
    </source>
</evidence>
<dbReference type="NCBIfam" id="TIGR03534">
    <property type="entry name" value="RF_mod_PrmC"/>
    <property type="match status" value="1"/>
</dbReference>
<dbReference type="InterPro" id="IPR004556">
    <property type="entry name" value="HemK-like"/>
</dbReference>
<dbReference type="PANTHER" id="PTHR18895">
    <property type="entry name" value="HEMK METHYLTRANSFERASE"/>
    <property type="match status" value="1"/>
</dbReference>
<dbReference type="InterPro" id="IPR002052">
    <property type="entry name" value="DNA_methylase_N6_adenine_CS"/>
</dbReference>
<feature type="binding site" evidence="5">
    <location>
        <position position="173"/>
    </location>
    <ligand>
        <name>S-adenosyl-L-methionine</name>
        <dbReference type="ChEBI" id="CHEBI:59789"/>
    </ligand>
</feature>
<comment type="similarity">
    <text evidence="5">Belongs to the protein N5-glutamine methyltransferase family. PrmC subfamily.</text>
</comment>
<comment type="caution">
    <text evidence="8">The sequence shown here is derived from an EMBL/GenBank/DDBJ whole genome shotgun (WGS) entry which is preliminary data.</text>
</comment>
<dbReference type="CDD" id="cd02440">
    <property type="entry name" value="AdoMet_MTases"/>
    <property type="match status" value="1"/>
</dbReference>
<feature type="domain" description="Release factor glutamine methyltransferase N-terminal" evidence="7">
    <location>
        <begin position="7"/>
        <end position="76"/>
    </location>
</feature>
<evidence type="ECO:0000259" key="7">
    <source>
        <dbReference type="Pfam" id="PF17827"/>
    </source>
</evidence>
<accession>A0A1Y5I2A9</accession>
<organism evidence="8 9">
    <name type="scientific">Oleispira antarctica</name>
    <dbReference type="NCBI Taxonomy" id="188908"/>
    <lineage>
        <taxon>Bacteria</taxon>
        <taxon>Pseudomonadati</taxon>
        <taxon>Pseudomonadota</taxon>
        <taxon>Gammaproteobacteria</taxon>
        <taxon>Oceanospirillales</taxon>
        <taxon>Oceanospirillaceae</taxon>
        <taxon>Oleispira</taxon>
    </lineage>
</organism>
<dbReference type="PANTHER" id="PTHR18895:SF74">
    <property type="entry name" value="MTRF1L RELEASE FACTOR GLUTAMINE METHYLTRANSFERASE"/>
    <property type="match status" value="1"/>
</dbReference>
<feature type="binding site" evidence="5">
    <location>
        <position position="145"/>
    </location>
    <ligand>
        <name>S-adenosyl-L-methionine</name>
        <dbReference type="ChEBI" id="CHEBI:59789"/>
    </ligand>
</feature>
<dbReference type="InterPro" id="IPR007848">
    <property type="entry name" value="Small_mtfrase_dom"/>
</dbReference>
<evidence type="ECO:0000256" key="1">
    <source>
        <dbReference type="ARBA" id="ARBA00022603"/>
    </source>
</evidence>
<dbReference type="Pfam" id="PF17827">
    <property type="entry name" value="PrmC_N"/>
    <property type="match status" value="1"/>
</dbReference>
<keyword evidence="3 5" id="KW-0949">S-adenosyl-L-methionine</keyword>
<proteinExistence type="inferred from homology"/>
<comment type="function">
    <text evidence="5">Methylates the class 1 translation termination release factors RF1/PrfA and RF2/PrfB on the glutamine residue of the universally conserved GGQ motif.</text>
</comment>
<keyword evidence="2 5" id="KW-0808">Transferase</keyword>
<feature type="binding site" evidence="5">
    <location>
        <begin position="187"/>
        <end position="190"/>
    </location>
    <ligand>
        <name>substrate</name>
    </ligand>
</feature>
<dbReference type="InterPro" id="IPR019874">
    <property type="entry name" value="RF_methyltr_PrmC"/>
</dbReference>
<dbReference type="Gene3D" id="3.40.50.150">
    <property type="entry name" value="Vaccinia Virus protein VP39"/>
    <property type="match status" value="1"/>
</dbReference>
<reference evidence="9" key="1">
    <citation type="journal article" date="2017" name="Proc. Natl. Acad. Sci. U.S.A.">
        <title>Simulation of Deepwater Horizon oil plume reveals substrate specialization within a complex community of hydrocarbon degraders.</title>
        <authorList>
            <person name="Hu P."/>
            <person name="Dubinsky E.A."/>
            <person name="Probst A.J."/>
            <person name="Wang J."/>
            <person name="Sieber C.M.K."/>
            <person name="Tom L.M."/>
            <person name="Gardinali P."/>
            <person name="Banfield J.F."/>
            <person name="Atlas R.M."/>
            <person name="Andersen G.L."/>
        </authorList>
    </citation>
    <scope>NUCLEOTIDE SEQUENCE [LARGE SCALE GENOMIC DNA]</scope>
</reference>
<evidence type="ECO:0000256" key="3">
    <source>
        <dbReference type="ARBA" id="ARBA00022691"/>
    </source>
</evidence>
<dbReference type="FunFam" id="3.40.50.150:FF:000053">
    <property type="entry name" value="Release factor glutamine methyltransferase"/>
    <property type="match status" value="1"/>
</dbReference>
<dbReference type="GO" id="GO:0102559">
    <property type="term" value="F:peptide chain release factor N(5)-glutamine methyltransferase activity"/>
    <property type="evidence" value="ECO:0007669"/>
    <property type="project" value="UniProtKB-EC"/>
</dbReference>
<dbReference type="HAMAP" id="MF_02126">
    <property type="entry name" value="RF_methyltr_PrmC"/>
    <property type="match status" value="1"/>
</dbReference>
<name>A0A1Y5I2A9_OLEAN</name>
<dbReference type="Proteomes" id="UP000227088">
    <property type="component" value="Unassembled WGS sequence"/>
</dbReference>
<dbReference type="NCBIfam" id="TIGR00536">
    <property type="entry name" value="hemK_fam"/>
    <property type="match status" value="1"/>
</dbReference>
<dbReference type="InterPro" id="IPR040758">
    <property type="entry name" value="PrmC_N"/>
</dbReference>
<keyword evidence="1 5" id="KW-0489">Methyltransferase</keyword>
<dbReference type="InterPro" id="IPR029063">
    <property type="entry name" value="SAM-dependent_MTases_sf"/>
</dbReference>
<gene>
    <name evidence="5" type="primary">prmC</name>
    <name evidence="8" type="ORF">A9R00_01450</name>
</gene>
<feature type="domain" description="Methyltransferase small" evidence="6">
    <location>
        <begin position="110"/>
        <end position="195"/>
    </location>
</feature>
<dbReference type="EC" id="2.1.1.297" evidence="5"/>
<evidence type="ECO:0000256" key="5">
    <source>
        <dbReference type="HAMAP-Rule" id="MF_02126"/>
    </source>
</evidence>
<feature type="binding site" evidence="5">
    <location>
        <begin position="122"/>
        <end position="126"/>
    </location>
    <ligand>
        <name>S-adenosyl-L-methionine</name>
        <dbReference type="ChEBI" id="CHEBI:59789"/>
    </ligand>
</feature>
<feature type="binding site" evidence="5">
    <location>
        <position position="187"/>
    </location>
    <ligand>
        <name>S-adenosyl-L-methionine</name>
        <dbReference type="ChEBI" id="CHEBI:59789"/>
    </ligand>
</feature>